<reference evidence="2" key="1">
    <citation type="journal article" date="2023" name="Mol. Phylogenet. Evol.">
        <title>Genome-scale phylogeny and comparative genomics of the fungal order Sordariales.</title>
        <authorList>
            <person name="Hensen N."/>
            <person name="Bonometti L."/>
            <person name="Westerberg I."/>
            <person name="Brannstrom I.O."/>
            <person name="Guillou S."/>
            <person name="Cros-Aarteil S."/>
            <person name="Calhoun S."/>
            <person name="Haridas S."/>
            <person name="Kuo A."/>
            <person name="Mondo S."/>
            <person name="Pangilinan J."/>
            <person name="Riley R."/>
            <person name="LaButti K."/>
            <person name="Andreopoulos B."/>
            <person name="Lipzen A."/>
            <person name="Chen C."/>
            <person name="Yan M."/>
            <person name="Daum C."/>
            <person name="Ng V."/>
            <person name="Clum A."/>
            <person name="Steindorff A."/>
            <person name="Ohm R.A."/>
            <person name="Martin F."/>
            <person name="Silar P."/>
            <person name="Natvig D.O."/>
            <person name="Lalanne C."/>
            <person name="Gautier V."/>
            <person name="Ament-Velasquez S.L."/>
            <person name="Kruys A."/>
            <person name="Hutchinson M.I."/>
            <person name="Powell A.J."/>
            <person name="Barry K."/>
            <person name="Miller A.N."/>
            <person name="Grigoriev I.V."/>
            <person name="Debuchy R."/>
            <person name="Gladieux P."/>
            <person name="Hiltunen Thoren M."/>
            <person name="Johannesson H."/>
        </authorList>
    </citation>
    <scope>NUCLEOTIDE SEQUENCE</scope>
    <source>
        <strain evidence="2">PSN293</strain>
    </source>
</reference>
<dbReference type="InterPro" id="IPR010730">
    <property type="entry name" value="HET"/>
</dbReference>
<accession>A0AAN7B5C9</accession>
<organism evidence="2 3">
    <name type="scientific">Rhypophila decipiens</name>
    <dbReference type="NCBI Taxonomy" id="261697"/>
    <lineage>
        <taxon>Eukaryota</taxon>
        <taxon>Fungi</taxon>
        <taxon>Dikarya</taxon>
        <taxon>Ascomycota</taxon>
        <taxon>Pezizomycotina</taxon>
        <taxon>Sordariomycetes</taxon>
        <taxon>Sordariomycetidae</taxon>
        <taxon>Sordariales</taxon>
        <taxon>Naviculisporaceae</taxon>
        <taxon>Rhypophila</taxon>
    </lineage>
</organism>
<gene>
    <name evidence="2" type="ORF">QBC37DRAFT_474789</name>
</gene>
<evidence type="ECO:0000259" key="1">
    <source>
        <dbReference type="Pfam" id="PF06985"/>
    </source>
</evidence>
<dbReference type="EMBL" id="MU858163">
    <property type="protein sequence ID" value="KAK4210894.1"/>
    <property type="molecule type" value="Genomic_DNA"/>
</dbReference>
<dbReference type="AlphaFoldDB" id="A0AAN7B5C9"/>
<feature type="domain" description="Heterokaryon incompatibility" evidence="1">
    <location>
        <begin position="22"/>
        <end position="112"/>
    </location>
</feature>
<keyword evidence="3" id="KW-1185">Reference proteome</keyword>
<protein>
    <submittedName>
        <fullName evidence="2">Beta transducin</fullName>
    </submittedName>
</protein>
<dbReference type="PANTHER" id="PTHR10622:SF10">
    <property type="entry name" value="HET DOMAIN-CONTAINING PROTEIN"/>
    <property type="match status" value="1"/>
</dbReference>
<comment type="caution">
    <text evidence="2">The sequence shown here is derived from an EMBL/GenBank/DDBJ whole genome shotgun (WGS) entry which is preliminary data.</text>
</comment>
<dbReference type="Proteomes" id="UP001301769">
    <property type="component" value="Unassembled WGS sequence"/>
</dbReference>
<dbReference type="PANTHER" id="PTHR10622">
    <property type="entry name" value="HET DOMAIN-CONTAINING PROTEIN"/>
    <property type="match status" value="1"/>
</dbReference>
<evidence type="ECO:0000313" key="2">
    <source>
        <dbReference type="EMBL" id="KAK4210894.1"/>
    </source>
</evidence>
<sequence length="373" mass="42040">MRLLHITSFTLTYFAGGPPPRYVILSHRWENDEVLFEHIRNGVTGQVEAMQGFTKVKGSCAMARSQGYEYIWIDTCCIDKSSSAELSEAINSMFNWYRQATVCYAYLSDADELTWSRSRWFTRGWTLQELISPSWVFFFDRDWDFIGDKSDFCDNIGAITGIPSAVLTHWDSQASRCELCYPGAGGFVRVGPDIEPCSHNREDNLSKILDSCSVAQKLSWASRRETTRIEDTAYCLLGLFGVNMPLLYGEGLRAFVRLQEEIIKISDDQSILAFERTGPEWPFEGQDSLLAESPHYFAGLGKIRMTTPAETTLMTPTAKTLETQVWMCQLLPVPWVMRGDSDLWLGILQCGSGCQGLANIALILEAVDPPDLH</sequence>
<dbReference type="Pfam" id="PF06985">
    <property type="entry name" value="HET"/>
    <property type="match status" value="1"/>
</dbReference>
<proteinExistence type="predicted"/>
<name>A0AAN7B5C9_9PEZI</name>
<evidence type="ECO:0000313" key="3">
    <source>
        <dbReference type="Proteomes" id="UP001301769"/>
    </source>
</evidence>
<reference evidence="2" key="2">
    <citation type="submission" date="2023-05" db="EMBL/GenBank/DDBJ databases">
        <authorList>
            <consortium name="Lawrence Berkeley National Laboratory"/>
            <person name="Steindorff A."/>
            <person name="Hensen N."/>
            <person name="Bonometti L."/>
            <person name="Westerberg I."/>
            <person name="Brannstrom I.O."/>
            <person name="Guillou S."/>
            <person name="Cros-Aarteil S."/>
            <person name="Calhoun S."/>
            <person name="Haridas S."/>
            <person name="Kuo A."/>
            <person name="Mondo S."/>
            <person name="Pangilinan J."/>
            <person name="Riley R."/>
            <person name="Labutti K."/>
            <person name="Andreopoulos B."/>
            <person name="Lipzen A."/>
            <person name="Chen C."/>
            <person name="Yanf M."/>
            <person name="Daum C."/>
            <person name="Ng V."/>
            <person name="Clum A."/>
            <person name="Ohm R."/>
            <person name="Martin F."/>
            <person name="Silar P."/>
            <person name="Natvig D."/>
            <person name="Lalanne C."/>
            <person name="Gautier V."/>
            <person name="Ament-Velasquez S.L."/>
            <person name="Kruys A."/>
            <person name="Hutchinson M.I."/>
            <person name="Powell A.J."/>
            <person name="Barry K."/>
            <person name="Miller A.N."/>
            <person name="Grigoriev I.V."/>
            <person name="Debuchy R."/>
            <person name="Gladieux P."/>
            <person name="Thoren M.H."/>
            <person name="Johannesson H."/>
        </authorList>
    </citation>
    <scope>NUCLEOTIDE SEQUENCE</scope>
    <source>
        <strain evidence="2">PSN293</strain>
    </source>
</reference>